<keyword evidence="8" id="KW-1185">Reference proteome</keyword>
<gene>
    <name evidence="7" type="ORF">RM445_17955</name>
</gene>
<dbReference type="Gene3D" id="3.30.465.10">
    <property type="match status" value="1"/>
</dbReference>
<sequence length="468" mass="47500">MNLLGAFHRGHRRRGLAAITGPVLRPADAGYTAEIAGFNPAVARRPGIVVGARSEDDVVAAVVGAGADGLPVGIKGAGHGFCADPAAPVLLSTRRLDAVVVDPRARTARVGAGATWGQVLAAAAPHGLTALVPSSTRVGVAGYTLGGGVGLLARRYGFAADHLQRLRLVTADGRAHEIDGDRAPELFWALRGAGRNGFGVVTELEFALFPLVRLYGGGIVWPAAAAADVLHAWREWAPTLPDELGTSVALLRVPRDAGWPAPLHDQTVVHLRFAGADVEATTGDALLSPMRALGTPLLDEVGELSPTATDAVHREPTAPAPVHDGGAALRDLPTTAVDALLAAADVDVASPLTLVELRALGGALSRAAAVPAAVAGRSAAYALHVRGRAAVPAPADRPGAVPGATTGVADAVAAVVDAVGPWSLGGPLPTFAGAGEPVELWSPRDQARLHLLRQAVDPGGMFAAPSPA</sequence>
<keyword evidence="4" id="KW-0274">FAD</keyword>
<dbReference type="PANTHER" id="PTHR42973">
    <property type="entry name" value="BINDING OXIDOREDUCTASE, PUTATIVE (AFU_ORTHOLOGUE AFUA_1G17690)-RELATED"/>
    <property type="match status" value="1"/>
</dbReference>
<comment type="cofactor">
    <cofactor evidence="1">
        <name>FAD</name>
        <dbReference type="ChEBI" id="CHEBI:57692"/>
    </cofactor>
</comment>
<feature type="domain" description="FAD-binding PCMH-type" evidence="6">
    <location>
        <begin position="42"/>
        <end position="211"/>
    </location>
</feature>
<evidence type="ECO:0000256" key="3">
    <source>
        <dbReference type="ARBA" id="ARBA00022630"/>
    </source>
</evidence>
<protein>
    <submittedName>
        <fullName evidence="7">FAD-binding oxidoreductase</fullName>
    </submittedName>
</protein>
<dbReference type="PROSITE" id="PS51387">
    <property type="entry name" value="FAD_PCMH"/>
    <property type="match status" value="1"/>
</dbReference>
<evidence type="ECO:0000313" key="7">
    <source>
        <dbReference type="EMBL" id="MDT0351419.1"/>
    </source>
</evidence>
<dbReference type="InterPro" id="IPR050416">
    <property type="entry name" value="FAD-linked_Oxidoreductase"/>
</dbReference>
<dbReference type="Proteomes" id="UP001183202">
    <property type="component" value="Unassembled WGS sequence"/>
</dbReference>
<dbReference type="EMBL" id="JAVREJ010000012">
    <property type="protein sequence ID" value="MDT0351419.1"/>
    <property type="molecule type" value="Genomic_DNA"/>
</dbReference>
<dbReference type="SUPFAM" id="SSF56176">
    <property type="entry name" value="FAD-binding/transporter-associated domain-like"/>
    <property type="match status" value="1"/>
</dbReference>
<evidence type="ECO:0000313" key="8">
    <source>
        <dbReference type="Proteomes" id="UP001183202"/>
    </source>
</evidence>
<dbReference type="Pfam" id="PF01565">
    <property type="entry name" value="FAD_binding_4"/>
    <property type="match status" value="1"/>
</dbReference>
<evidence type="ECO:0000256" key="5">
    <source>
        <dbReference type="ARBA" id="ARBA00023002"/>
    </source>
</evidence>
<evidence type="ECO:0000259" key="6">
    <source>
        <dbReference type="PROSITE" id="PS51387"/>
    </source>
</evidence>
<dbReference type="InterPro" id="IPR036318">
    <property type="entry name" value="FAD-bd_PCMH-like_sf"/>
</dbReference>
<comment type="caution">
    <text evidence="7">The sequence shown here is derived from an EMBL/GenBank/DDBJ whole genome shotgun (WGS) entry which is preliminary data.</text>
</comment>
<dbReference type="InterPro" id="IPR016166">
    <property type="entry name" value="FAD-bd_PCMH"/>
</dbReference>
<accession>A0ABU2NDS7</accession>
<organism evidence="7 8">
    <name type="scientific">Pseudonocardia charpentierae</name>
    <dbReference type="NCBI Taxonomy" id="3075545"/>
    <lineage>
        <taxon>Bacteria</taxon>
        <taxon>Bacillati</taxon>
        <taxon>Actinomycetota</taxon>
        <taxon>Actinomycetes</taxon>
        <taxon>Pseudonocardiales</taxon>
        <taxon>Pseudonocardiaceae</taxon>
        <taxon>Pseudonocardia</taxon>
    </lineage>
</organism>
<reference evidence="8" key="1">
    <citation type="submission" date="2023-07" db="EMBL/GenBank/DDBJ databases">
        <title>30 novel species of actinomycetes from the DSMZ collection.</title>
        <authorList>
            <person name="Nouioui I."/>
        </authorList>
    </citation>
    <scope>NUCLEOTIDE SEQUENCE [LARGE SCALE GENOMIC DNA]</scope>
    <source>
        <strain evidence="8">DSM 45834</strain>
    </source>
</reference>
<dbReference type="InterPro" id="IPR016169">
    <property type="entry name" value="FAD-bd_PCMH_sub2"/>
</dbReference>
<evidence type="ECO:0000256" key="4">
    <source>
        <dbReference type="ARBA" id="ARBA00022827"/>
    </source>
</evidence>
<dbReference type="PANTHER" id="PTHR42973:SF39">
    <property type="entry name" value="FAD-BINDING PCMH-TYPE DOMAIN-CONTAINING PROTEIN"/>
    <property type="match status" value="1"/>
</dbReference>
<name>A0ABU2NDS7_9PSEU</name>
<comment type="similarity">
    <text evidence="2">Belongs to the oxygen-dependent FAD-linked oxidoreductase family.</text>
</comment>
<evidence type="ECO:0000256" key="1">
    <source>
        <dbReference type="ARBA" id="ARBA00001974"/>
    </source>
</evidence>
<evidence type="ECO:0000256" key="2">
    <source>
        <dbReference type="ARBA" id="ARBA00005466"/>
    </source>
</evidence>
<proteinExistence type="inferred from homology"/>
<dbReference type="RefSeq" id="WP_311557717.1">
    <property type="nucleotide sequence ID" value="NZ_JAVREJ010000012.1"/>
</dbReference>
<dbReference type="InterPro" id="IPR016167">
    <property type="entry name" value="FAD-bd_PCMH_sub1"/>
</dbReference>
<dbReference type="InterPro" id="IPR006094">
    <property type="entry name" value="Oxid_FAD_bind_N"/>
</dbReference>
<keyword evidence="3" id="KW-0285">Flavoprotein</keyword>
<keyword evidence="5" id="KW-0560">Oxidoreductase</keyword>
<dbReference type="Gene3D" id="3.40.462.20">
    <property type="match status" value="1"/>
</dbReference>
<dbReference type="Gene3D" id="3.30.43.10">
    <property type="entry name" value="Uridine Diphospho-n-acetylenolpyruvylglucosamine Reductase, domain 2"/>
    <property type="match status" value="1"/>
</dbReference>